<sequence length="462" mass="51785">MAKSVIVVGGGIAGLTAASRLAQNSNFTVVLLEGSDRVGGRVHTVKEEFAGQTETVELGAQCIHGEGSIYNLAKSYGEGLTEDNPFLELMETNSDFGTSSGKGFPPDVLKKCFELYKVMGEGPSEKDCKDISFGNWFLNKIKADLLSQDARMKAFIEWLEKLQMSVDAPDSWHELSVRGTMEYKTCPGCPTIFWTQGYQTLINIILNENPSVSDLPSWVKLNSKVTEINYSQKPIVTRTEDGTIYEADAVIVAVSLGVLKSVHGTLFQPELPAGKVQTIENLGFGTVNKIHCKFEATWWDAEWLGLNLLWMDEDREEFPKWATSILGFYTFKSCPRTLTAWITGEQAREMEKVDIEEVSEMVHKILRRFMNKDNIPKPTVSMTKWFNDPLFRGCYSFRSVQSEENDVWAKDLAEPIPVPSQGLLCFAGEATHSCYYATVHGAYDTGVREANRLTQFFDEMEK</sequence>
<name>A0A8J2KMT6_9HEXA</name>
<reference evidence="2" key="1">
    <citation type="submission" date="2021-06" db="EMBL/GenBank/DDBJ databases">
        <authorList>
            <person name="Hodson N. C."/>
            <person name="Mongue J. A."/>
            <person name="Jaron S. K."/>
        </authorList>
    </citation>
    <scope>NUCLEOTIDE SEQUENCE</scope>
</reference>
<gene>
    <name evidence="2" type="ORF">AFUS01_LOCUS26990</name>
</gene>
<dbReference type="Pfam" id="PF01593">
    <property type="entry name" value="Amino_oxidase"/>
    <property type="match status" value="1"/>
</dbReference>
<accession>A0A8J2KMT6</accession>
<dbReference type="EMBL" id="CAJVCH010368133">
    <property type="protein sequence ID" value="CAG7816366.1"/>
    <property type="molecule type" value="Genomic_DNA"/>
</dbReference>
<dbReference type="GO" id="GO:0046592">
    <property type="term" value="F:polyamine oxidase activity"/>
    <property type="evidence" value="ECO:0007669"/>
    <property type="project" value="TreeGrafter"/>
</dbReference>
<dbReference type="OrthoDB" id="5046242at2759"/>
<evidence type="ECO:0000259" key="1">
    <source>
        <dbReference type="Pfam" id="PF01593"/>
    </source>
</evidence>
<proteinExistence type="predicted"/>
<dbReference type="PANTHER" id="PTHR10742">
    <property type="entry name" value="FLAVIN MONOAMINE OXIDASE"/>
    <property type="match status" value="1"/>
</dbReference>
<comment type="caution">
    <text evidence="2">The sequence shown here is derived from an EMBL/GenBank/DDBJ whole genome shotgun (WGS) entry which is preliminary data.</text>
</comment>
<evidence type="ECO:0000313" key="3">
    <source>
        <dbReference type="Proteomes" id="UP000708208"/>
    </source>
</evidence>
<dbReference type="PANTHER" id="PTHR10742:SF398">
    <property type="entry name" value="AMINE OXIDASE DOMAIN-CONTAINING PROTEIN-RELATED"/>
    <property type="match status" value="1"/>
</dbReference>
<feature type="domain" description="Amine oxidase" evidence="1">
    <location>
        <begin position="12"/>
        <end position="453"/>
    </location>
</feature>
<dbReference type="InterPro" id="IPR050281">
    <property type="entry name" value="Flavin_monoamine_oxidase"/>
</dbReference>
<dbReference type="Proteomes" id="UP000708208">
    <property type="component" value="Unassembled WGS sequence"/>
</dbReference>
<protein>
    <recommendedName>
        <fullName evidence="1">Amine oxidase domain-containing protein</fullName>
    </recommendedName>
</protein>
<organism evidence="2 3">
    <name type="scientific">Allacma fusca</name>
    <dbReference type="NCBI Taxonomy" id="39272"/>
    <lineage>
        <taxon>Eukaryota</taxon>
        <taxon>Metazoa</taxon>
        <taxon>Ecdysozoa</taxon>
        <taxon>Arthropoda</taxon>
        <taxon>Hexapoda</taxon>
        <taxon>Collembola</taxon>
        <taxon>Symphypleona</taxon>
        <taxon>Sminthuridae</taxon>
        <taxon>Allacma</taxon>
    </lineage>
</organism>
<dbReference type="InterPro" id="IPR002937">
    <property type="entry name" value="Amino_oxidase"/>
</dbReference>
<dbReference type="AlphaFoldDB" id="A0A8J2KMT6"/>
<evidence type="ECO:0000313" key="2">
    <source>
        <dbReference type="EMBL" id="CAG7816366.1"/>
    </source>
</evidence>
<keyword evidence="3" id="KW-1185">Reference proteome</keyword>